<proteinExistence type="predicted"/>
<dbReference type="Proteomes" id="UP000054217">
    <property type="component" value="Unassembled WGS sequence"/>
</dbReference>
<keyword evidence="2" id="KW-1185">Reference proteome</keyword>
<gene>
    <name evidence="1" type="ORF">M404DRAFT_999730</name>
</gene>
<evidence type="ECO:0000313" key="2">
    <source>
        <dbReference type="Proteomes" id="UP000054217"/>
    </source>
</evidence>
<dbReference type="HOGENOM" id="CLU_2543481_0_0_1"/>
<accession>A0A0C3PCW1</accession>
<name>A0A0C3PCW1_PISTI</name>
<sequence>MAHYEILDRFQSSVLVTIPFVPSLHMERRRRSYAGVNDCTHELTQGTRMTELHSSKPRSLVVHRSNDYSPGRRYAMGACANLK</sequence>
<dbReference type="EMBL" id="KN831966">
    <property type="protein sequence ID" value="KIO05599.1"/>
    <property type="molecule type" value="Genomic_DNA"/>
</dbReference>
<dbReference type="InParanoid" id="A0A0C3PCW1"/>
<organism evidence="1 2">
    <name type="scientific">Pisolithus tinctorius Marx 270</name>
    <dbReference type="NCBI Taxonomy" id="870435"/>
    <lineage>
        <taxon>Eukaryota</taxon>
        <taxon>Fungi</taxon>
        <taxon>Dikarya</taxon>
        <taxon>Basidiomycota</taxon>
        <taxon>Agaricomycotina</taxon>
        <taxon>Agaricomycetes</taxon>
        <taxon>Agaricomycetidae</taxon>
        <taxon>Boletales</taxon>
        <taxon>Sclerodermatineae</taxon>
        <taxon>Pisolithaceae</taxon>
        <taxon>Pisolithus</taxon>
    </lineage>
</organism>
<evidence type="ECO:0000313" key="1">
    <source>
        <dbReference type="EMBL" id="KIO05599.1"/>
    </source>
</evidence>
<dbReference type="AlphaFoldDB" id="A0A0C3PCW1"/>
<reference evidence="2" key="2">
    <citation type="submission" date="2015-01" db="EMBL/GenBank/DDBJ databases">
        <title>Evolutionary Origins and Diversification of the Mycorrhizal Mutualists.</title>
        <authorList>
            <consortium name="DOE Joint Genome Institute"/>
            <consortium name="Mycorrhizal Genomics Consortium"/>
            <person name="Kohler A."/>
            <person name="Kuo A."/>
            <person name="Nagy L.G."/>
            <person name="Floudas D."/>
            <person name="Copeland A."/>
            <person name="Barry K.W."/>
            <person name="Cichocki N."/>
            <person name="Veneault-Fourrey C."/>
            <person name="LaButti K."/>
            <person name="Lindquist E.A."/>
            <person name="Lipzen A."/>
            <person name="Lundell T."/>
            <person name="Morin E."/>
            <person name="Murat C."/>
            <person name="Riley R."/>
            <person name="Ohm R."/>
            <person name="Sun H."/>
            <person name="Tunlid A."/>
            <person name="Henrissat B."/>
            <person name="Grigoriev I.V."/>
            <person name="Hibbett D.S."/>
            <person name="Martin F."/>
        </authorList>
    </citation>
    <scope>NUCLEOTIDE SEQUENCE [LARGE SCALE GENOMIC DNA]</scope>
    <source>
        <strain evidence="2">Marx 270</strain>
    </source>
</reference>
<reference evidence="1 2" key="1">
    <citation type="submission" date="2014-04" db="EMBL/GenBank/DDBJ databases">
        <authorList>
            <consortium name="DOE Joint Genome Institute"/>
            <person name="Kuo A."/>
            <person name="Kohler A."/>
            <person name="Costa M.D."/>
            <person name="Nagy L.G."/>
            <person name="Floudas D."/>
            <person name="Copeland A."/>
            <person name="Barry K.W."/>
            <person name="Cichocki N."/>
            <person name="Veneault-Fourrey C."/>
            <person name="LaButti K."/>
            <person name="Lindquist E.A."/>
            <person name="Lipzen A."/>
            <person name="Lundell T."/>
            <person name="Morin E."/>
            <person name="Murat C."/>
            <person name="Sun H."/>
            <person name="Tunlid A."/>
            <person name="Henrissat B."/>
            <person name="Grigoriev I.V."/>
            <person name="Hibbett D.S."/>
            <person name="Martin F."/>
            <person name="Nordberg H.P."/>
            <person name="Cantor M.N."/>
            <person name="Hua S.X."/>
        </authorList>
    </citation>
    <scope>NUCLEOTIDE SEQUENCE [LARGE SCALE GENOMIC DNA]</scope>
    <source>
        <strain evidence="1 2">Marx 270</strain>
    </source>
</reference>
<protein>
    <submittedName>
        <fullName evidence="1">Uncharacterized protein</fullName>
    </submittedName>
</protein>